<reference evidence="2 3" key="1">
    <citation type="submission" date="2018-09" db="EMBL/GenBank/DDBJ databases">
        <title>Murine metabolic-syndrome-specific gut microbial biobank.</title>
        <authorList>
            <person name="Liu C."/>
        </authorList>
    </citation>
    <scope>NUCLEOTIDE SEQUENCE [LARGE SCALE GENOMIC DNA]</scope>
    <source>
        <strain evidence="2 3">8-P5</strain>
    </source>
</reference>
<dbReference type="PROSITE" id="PS51658">
    <property type="entry name" value="BFN"/>
    <property type="match status" value="1"/>
</dbReference>
<dbReference type="SUPFAM" id="SSF103256">
    <property type="entry name" value="Hypothetical protein TM0160"/>
    <property type="match status" value="1"/>
</dbReference>
<dbReference type="PANTHER" id="PTHR15160">
    <property type="entry name" value="VON HIPPEL-LINDAU PROTEIN"/>
    <property type="match status" value="1"/>
</dbReference>
<dbReference type="GO" id="GO:0004518">
    <property type="term" value="F:nuclease activity"/>
    <property type="evidence" value="ECO:0007669"/>
    <property type="project" value="InterPro"/>
</dbReference>
<proteinExistence type="predicted"/>
<accession>A0A3L7ZRJ4</accession>
<dbReference type="InterPro" id="IPR036104">
    <property type="entry name" value="BFN_sf"/>
</dbReference>
<evidence type="ECO:0000313" key="2">
    <source>
        <dbReference type="EMBL" id="RLT72670.1"/>
    </source>
</evidence>
<evidence type="ECO:0000259" key="1">
    <source>
        <dbReference type="PROSITE" id="PS51658"/>
    </source>
</evidence>
<dbReference type="AlphaFoldDB" id="A0A3L7ZRJ4"/>
<dbReference type="RefSeq" id="WP_121736794.1">
    <property type="nucleotide sequence ID" value="NZ_QXXG01000033.1"/>
</dbReference>
<dbReference type="Gene3D" id="3.10.690.10">
    <property type="entry name" value="Bifunctional nuclease domain"/>
    <property type="match status" value="1"/>
</dbReference>
<gene>
    <name evidence="2" type="ORF">D7V78_14480</name>
</gene>
<protein>
    <submittedName>
        <fullName evidence="2">Bifunctional nuclease family protein</fullName>
    </submittedName>
</protein>
<dbReference type="Proteomes" id="UP000278164">
    <property type="component" value="Unassembled WGS sequence"/>
</dbReference>
<comment type="caution">
    <text evidence="2">The sequence shown here is derived from an EMBL/GenBank/DDBJ whole genome shotgun (WGS) entry which is preliminary data.</text>
</comment>
<dbReference type="OrthoDB" id="9788698at2"/>
<organism evidence="2 3">
    <name type="scientific">Parabacteroides distasonis</name>
    <dbReference type="NCBI Taxonomy" id="823"/>
    <lineage>
        <taxon>Bacteria</taxon>
        <taxon>Pseudomonadati</taxon>
        <taxon>Bacteroidota</taxon>
        <taxon>Bacteroidia</taxon>
        <taxon>Bacteroidales</taxon>
        <taxon>Tannerellaceae</taxon>
        <taxon>Parabacteroides</taxon>
    </lineage>
</organism>
<dbReference type="EMBL" id="RAYI01000030">
    <property type="protein sequence ID" value="RLT72670.1"/>
    <property type="molecule type" value="Genomic_DNA"/>
</dbReference>
<evidence type="ECO:0000313" key="3">
    <source>
        <dbReference type="Proteomes" id="UP000278164"/>
    </source>
</evidence>
<name>A0A3L7ZRJ4_PARDI</name>
<feature type="domain" description="BFN" evidence="1">
    <location>
        <begin position="4"/>
        <end position="136"/>
    </location>
</feature>
<dbReference type="PANTHER" id="PTHR15160:SF1">
    <property type="entry name" value="VON HIPPEL-LINDAU DISEASE TUMOR SUPPRESSOR"/>
    <property type="match status" value="1"/>
</dbReference>
<sequence>MSTRIKLRVQGLTNSQTQSGAYALVLAEENGPRRIPIIVGTAEAQSIAIALEHIVPPRPLTHDLFASFAQAFNVILKEVYIYKFEDGVFYSELEFSDGEHSIKLDSRTSDAIAIALRINCDIFISDEIINDCGVILDLLSLPTDESEEDEALLELEPDEIKDETQLKKWLSLLDTQEIKERLEDAIADENYEYAKMYKDELRRREEEESTN</sequence>
<dbReference type="InterPro" id="IPR003729">
    <property type="entry name" value="Bi_nuclease_dom"/>
</dbReference>
<dbReference type="Pfam" id="PF02577">
    <property type="entry name" value="BFN_dom"/>
    <property type="match status" value="1"/>
</dbReference>